<dbReference type="RefSeq" id="WP_128415765.1">
    <property type="nucleotide sequence ID" value="NZ_MDEJ01000006.1"/>
</dbReference>
<dbReference type="PIRSF" id="PIRSF036592">
    <property type="entry name" value="Methlestr_CheB"/>
    <property type="match status" value="1"/>
</dbReference>
<evidence type="ECO:0000313" key="5">
    <source>
        <dbReference type="Proteomes" id="UP000239939"/>
    </source>
</evidence>
<proteinExistence type="predicted"/>
<dbReference type="PROSITE" id="PS50122">
    <property type="entry name" value="CHEB"/>
    <property type="match status" value="1"/>
</dbReference>
<evidence type="ECO:0000313" key="4">
    <source>
        <dbReference type="EMBL" id="PPV00128.1"/>
    </source>
</evidence>
<dbReference type="OrthoDB" id="9793421at2"/>
<dbReference type="Proteomes" id="UP000239939">
    <property type="component" value="Unassembled WGS sequence"/>
</dbReference>
<accession>A0A2S7F3U7</accession>
<dbReference type="InterPro" id="IPR000673">
    <property type="entry name" value="Sig_transdc_resp-reg_Me-estase"/>
</dbReference>
<dbReference type="InterPro" id="IPR035909">
    <property type="entry name" value="CheB_C"/>
</dbReference>
<dbReference type="GO" id="GO:0006935">
    <property type="term" value="P:chemotaxis"/>
    <property type="evidence" value="ECO:0007669"/>
    <property type="project" value="InterPro"/>
</dbReference>
<evidence type="ECO:0000256" key="1">
    <source>
        <dbReference type="PROSITE-ProRule" id="PRU00050"/>
    </source>
</evidence>
<name>A0A2S7F3U7_9XANT</name>
<evidence type="ECO:0000259" key="3">
    <source>
        <dbReference type="PROSITE" id="PS50122"/>
    </source>
</evidence>
<dbReference type="GO" id="GO:0000156">
    <property type="term" value="F:phosphorelay response regulator activity"/>
    <property type="evidence" value="ECO:0007669"/>
    <property type="project" value="InterPro"/>
</dbReference>
<comment type="caution">
    <text evidence="1">Lacks conserved residue(s) required for the propagation of feature annotation.</text>
</comment>
<dbReference type="EMBL" id="MDEJ01000006">
    <property type="protein sequence ID" value="PPV00128.1"/>
    <property type="molecule type" value="Genomic_DNA"/>
</dbReference>
<dbReference type="SUPFAM" id="SSF52738">
    <property type="entry name" value="Methylesterase CheB, C-terminal domain"/>
    <property type="match status" value="1"/>
</dbReference>
<sequence length="416" mass="43124">MGTPVALLGRPGPARERLREALGLAGAHVVLEDEPSAVDVQMLRDAEPVAVLVSLEPSIEDALEALEPAFNMPGVTVIFEEADLTVRREGWEAQRWVRHLAAKLHGHADVLPPGTESEPSLQPEPGLELAPRQHSDLQLDQHLEAAAQIFERIPSDGFFTRAGGTADAAAVDGKPGLSLGDSSTWGLVDEVAVLVRPRAELDVAALSTGGLSLVELDQTGQATGAALSTGGLSLVKLDQTGETTGAVLVMAGIGGPDAIRRLLAALPPQFPRAVLVRMTLDGGQYGNLVRQMGRVSALPVELGEVGQVIVAGKVYVMPEEVGVRQHAGALAFIAQSDPAALVAALPPADSALLMLSGANEALVDASLALAQQGGWLAGQSADGCYDPAAAARLARQGILTGDPTQLAQALAQRWPA</sequence>
<feature type="domain" description="CheB-type methylesterase" evidence="3">
    <location>
        <begin position="240"/>
        <end position="318"/>
    </location>
</feature>
<gene>
    <name evidence="4" type="ORF">XpopCFBP1817_01850</name>
</gene>
<feature type="region of interest" description="Disordered" evidence="2">
    <location>
        <begin position="108"/>
        <end position="127"/>
    </location>
</feature>
<keyword evidence="5" id="KW-1185">Reference proteome</keyword>
<evidence type="ECO:0000256" key="2">
    <source>
        <dbReference type="SAM" id="MobiDB-lite"/>
    </source>
</evidence>
<protein>
    <submittedName>
        <fullName evidence="4">Chemotaxis protein</fullName>
    </submittedName>
</protein>
<dbReference type="InterPro" id="IPR012071">
    <property type="entry name" value="Chemotax_glutamate_MeTrfase"/>
</dbReference>
<dbReference type="GO" id="GO:0005737">
    <property type="term" value="C:cytoplasm"/>
    <property type="evidence" value="ECO:0007669"/>
    <property type="project" value="InterPro"/>
</dbReference>
<dbReference type="AlphaFoldDB" id="A0A2S7F3U7"/>
<dbReference type="GO" id="GO:0008984">
    <property type="term" value="F:protein-glutamate methylesterase activity"/>
    <property type="evidence" value="ECO:0007669"/>
    <property type="project" value="InterPro"/>
</dbReference>
<comment type="caution">
    <text evidence="4">The sequence shown here is derived from an EMBL/GenBank/DDBJ whole genome shotgun (WGS) entry which is preliminary data.</text>
</comment>
<dbReference type="Gene3D" id="3.40.50.180">
    <property type="entry name" value="Methylesterase CheB, C-terminal domain"/>
    <property type="match status" value="1"/>
</dbReference>
<reference evidence="5" key="1">
    <citation type="submission" date="2016-08" db="EMBL/GenBank/DDBJ databases">
        <authorList>
            <person name="Merda D."/>
            <person name="Briand M."/>
            <person name="Taghouti G."/>
            <person name="Carrere S."/>
            <person name="Gouzy J."/>
            <person name="Portier P."/>
            <person name="Jacques M.-A."/>
            <person name="Fischer-Le Saux M."/>
        </authorList>
    </citation>
    <scope>NUCLEOTIDE SEQUENCE [LARGE SCALE GENOMIC DNA]</scope>
    <source>
        <strain evidence="5">CFBP1817</strain>
    </source>
</reference>
<organism evidence="4 5">
    <name type="scientific">Xanthomonas populi</name>
    <dbReference type="NCBI Taxonomy" id="53414"/>
    <lineage>
        <taxon>Bacteria</taxon>
        <taxon>Pseudomonadati</taxon>
        <taxon>Pseudomonadota</taxon>
        <taxon>Gammaproteobacteria</taxon>
        <taxon>Lysobacterales</taxon>
        <taxon>Lysobacteraceae</taxon>
        <taxon>Xanthomonas</taxon>
    </lineage>
</organism>
<dbReference type="Pfam" id="PF01339">
    <property type="entry name" value="CheB_methylest"/>
    <property type="match status" value="1"/>
</dbReference>